<feature type="compositionally biased region" description="Low complexity" evidence="4">
    <location>
        <begin position="80"/>
        <end position="96"/>
    </location>
</feature>
<protein>
    <submittedName>
        <fullName evidence="8">Helicase ATP-binding domain-containing protein</fullName>
    </submittedName>
</protein>
<dbReference type="SUPFAM" id="SSF52540">
    <property type="entry name" value="P-loop containing nucleoside triphosphate hydrolases"/>
    <property type="match status" value="2"/>
</dbReference>
<dbReference type="GO" id="GO:0008094">
    <property type="term" value="F:ATP-dependent activity, acting on DNA"/>
    <property type="evidence" value="ECO:0007669"/>
    <property type="project" value="TreeGrafter"/>
</dbReference>
<dbReference type="Pfam" id="PF00271">
    <property type="entry name" value="Helicase_C"/>
    <property type="match status" value="1"/>
</dbReference>
<feature type="domain" description="Helicase ATP-binding" evidence="5">
    <location>
        <begin position="412"/>
        <end position="633"/>
    </location>
</feature>
<sequence>MSKYQSRVMLEASSDESDRCLEPNENSNTDVNDSIVEGTMQPHHSPLRTKNLGNDNSSASRSKWAHNIVTSTPKSKCVVSNRGSSYGRSTSSSQNQDRSRSFIDEEENIPMTPISKKVSKATDTKSKAKLRERVLRKTQKPNVNEHPKVESGLKGNGGWGSMSTEKIPESSEFNATKKLITTINLDDSDIIDVTPQKLPPRNPPSQQQPYVSIFAQEYNQPRSVSPIAEDYSKLSYKELVKKKNQVMGLISYSQHLTDEGKRVMRQFQELDDEVERRKDLGLDRSDDKEEADDDIIVIDDDEDEPHRVMPKLPVGSLMTRNGLLPARRIVDPLQIPQPDFNALLDKNCKKLMAGKMTNQKYTNVNLMSDRVVQQLADATHTIPAETELTATPKGLNIQLMAHQKAGLTWMTWRETQPQPGGILADDMGLGKTLSMISLIAHQKAERISRKENGDNAKDKEKRELAKKRGLVPTNCTLIVAPASLIHQWEAEIKRRLEDDALSIYMFHGTKKQRSIDPRRLARYDVVITTYTILANELTEKIETKSKADVSSDEDSDDSNRGIRRAVGKDDSVLAQICWARVILDEAHAIKNRLSQCSKAACRLSAFSRWCVSGTPIHNNLWDLYSLIRFLRVPPFSESKYWKESIMPMKPIMADRVKLLMKNLLLRRTKDQVCAVTNKKLVELPPKNIEIHDLYLTGEEAQAYEIMMEAAKKFVKKLLEQSDDMRNLGFVRRQRRKGADEREFQNPFNFGPRNLENGTNFEKMTCVLMLLLRLRQACVHFHITKSGMDLDAFQLIGGDGEDIDLDELESLMEKSMNIIDDDDSDENQSLRDRRRQQSSLIFEPDYFSCKIQKTMEILGNIIEKKEKVVIVSQWTSVLNLIEHHIKTNGINYTSITGKVEVKNRQGRVDSFNQEQGGAQVMLLSLTAGGVGLNLTGGNHLIMVDLHWNPALEKQACDRIYRMGQKKPVFIHRLVTKGTIEQRVVLLQNEKLTLASSILDGTAGQKMNKLTTADIKMLFEL</sequence>
<keyword evidence="7" id="KW-1185">Reference proteome</keyword>
<dbReference type="PANTHER" id="PTHR45626:SF50">
    <property type="entry name" value="TRANSCRIPTION TERMINATION FACTOR 2"/>
    <property type="match status" value="1"/>
</dbReference>
<feature type="compositionally biased region" description="Polar residues" evidence="4">
    <location>
        <begin position="51"/>
        <end position="61"/>
    </location>
</feature>
<dbReference type="InterPro" id="IPR027417">
    <property type="entry name" value="P-loop_NTPase"/>
</dbReference>
<dbReference type="AlphaFoldDB" id="A0A1I7ULC6"/>
<evidence type="ECO:0000259" key="5">
    <source>
        <dbReference type="PROSITE" id="PS51192"/>
    </source>
</evidence>
<dbReference type="Gene3D" id="3.40.50.300">
    <property type="entry name" value="P-loop containing nucleotide triphosphate hydrolases"/>
    <property type="match status" value="1"/>
</dbReference>
<dbReference type="GO" id="GO:0005634">
    <property type="term" value="C:nucleus"/>
    <property type="evidence" value="ECO:0007669"/>
    <property type="project" value="TreeGrafter"/>
</dbReference>
<dbReference type="GO" id="GO:0016787">
    <property type="term" value="F:hydrolase activity"/>
    <property type="evidence" value="ECO:0007669"/>
    <property type="project" value="UniProtKB-KW"/>
</dbReference>
<dbReference type="InterPro" id="IPR000330">
    <property type="entry name" value="SNF2_N"/>
</dbReference>
<dbReference type="SMART" id="SM00487">
    <property type="entry name" value="DEXDc"/>
    <property type="match status" value="1"/>
</dbReference>
<dbReference type="GO" id="GO:0005524">
    <property type="term" value="F:ATP binding"/>
    <property type="evidence" value="ECO:0007669"/>
    <property type="project" value="UniProtKB-KW"/>
</dbReference>
<feature type="region of interest" description="Disordered" evidence="4">
    <location>
        <begin position="1"/>
        <end position="129"/>
    </location>
</feature>
<feature type="compositionally biased region" description="Basic and acidic residues" evidence="4">
    <location>
        <begin position="120"/>
        <end position="129"/>
    </location>
</feature>
<dbReference type="InterPro" id="IPR038718">
    <property type="entry name" value="SNF2-like_sf"/>
</dbReference>
<evidence type="ECO:0000256" key="2">
    <source>
        <dbReference type="ARBA" id="ARBA00022801"/>
    </source>
</evidence>
<dbReference type="PROSITE" id="PS51192">
    <property type="entry name" value="HELICASE_ATP_BIND_1"/>
    <property type="match status" value="1"/>
</dbReference>
<dbReference type="CDD" id="cd18793">
    <property type="entry name" value="SF2_C_SNF"/>
    <property type="match status" value="1"/>
</dbReference>
<feature type="domain" description="Helicase C-terminal" evidence="6">
    <location>
        <begin position="853"/>
        <end position="1008"/>
    </location>
</feature>
<dbReference type="PANTHER" id="PTHR45626">
    <property type="entry name" value="TRANSCRIPTION TERMINATION FACTOR 2-RELATED"/>
    <property type="match status" value="1"/>
</dbReference>
<keyword evidence="3" id="KW-0067">ATP-binding</keyword>
<evidence type="ECO:0000256" key="3">
    <source>
        <dbReference type="ARBA" id="ARBA00022840"/>
    </source>
</evidence>
<keyword evidence="2" id="KW-0378">Hydrolase</keyword>
<dbReference type="InterPro" id="IPR014001">
    <property type="entry name" value="Helicase_ATP-bd"/>
</dbReference>
<dbReference type="eggNOG" id="KOG4439">
    <property type="taxonomic scope" value="Eukaryota"/>
</dbReference>
<evidence type="ECO:0000256" key="4">
    <source>
        <dbReference type="SAM" id="MobiDB-lite"/>
    </source>
</evidence>
<dbReference type="WBParaSite" id="Csp11.Scaffold630.g17114.t1">
    <property type="protein sequence ID" value="Csp11.Scaffold630.g17114.t1"/>
    <property type="gene ID" value="Csp11.Scaffold630.g17114"/>
</dbReference>
<dbReference type="SMART" id="SM00490">
    <property type="entry name" value="HELICc"/>
    <property type="match status" value="1"/>
</dbReference>
<evidence type="ECO:0000256" key="1">
    <source>
        <dbReference type="ARBA" id="ARBA00022741"/>
    </source>
</evidence>
<dbReference type="Gene3D" id="3.40.50.10810">
    <property type="entry name" value="Tandem AAA-ATPase domain"/>
    <property type="match status" value="1"/>
</dbReference>
<keyword evidence="1" id="KW-0547">Nucleotide-binding</keyword>
<dbReference type="PROSITE" id="PS51194">
    <property type="entry name" value="HELICASE_CTER"/>
    <property type="match status" value="1"/>
</dbReference>
<organism evidence="7 8">
    <name type="scientific">Caenorhabditis tropicalis</name>
    <dbReference type="NCBI Taxonomy" id="1561998"/>
    <lineage>
        <taxon>Eukaryota</taxon>
        <taxon>Metazoa</taxon>
        <taxon>Ecdysozoa</taxon>
        <taxon>Nematoda</taxon>
        <taxon>Chromadorea</taxon>
        <taxon>Rhabditida</taxon>
        <taxon>Rhabditina</taxon>
        <taxon>Rhabditomorpha</taxon>
        <taxon>Rhabditoidea</taxon>
        <taxon>Rhabditidae</taxon>
        <taxon>Peloderinae</taxon>
        <taxon>Caenorhabditis</taxon>
    </lineage>
</organism>
<evidence type="ECO:0000313" key="8">
    <source>
        <dbReference type="WBParaSite" id="Csp11.Scaffold630.g17114.t1"/>
    </source>
</evidence>
<proteinExistence type="predicted"/>
<reference evidence="8" key="1">
    <citation type="submission" date="2016-11" db="UniProtKB">
        <authorList>
            <consortium name="WormBaseParasite"/>
        </authorList>
    </citation>
    <scope>IDENTIFICATION</scope>
</reference>
<dbReference type="InterPro" id="IPR001650">
    <property type="entry name" value="Helicase_C-like"/>
</dbReference>
<dbReference type="Proteomes" id="UP000095282">
    <property type="component" value="Unplaced"/>
</dbReference>
<evidence type="ECO:0000313" key="7">
    <source>
        <dbReference type="Proteomes" id="UP000095282"/>
    </source>
</evidence>
<dbReference type="InterPro" id="IPR049730">
    <property type="entry name" value="SNF2/RAD54-like_C"/>
</dbReference>
<dbReference type="GO" id="GO:0006281">
    <property type="term" value="P:DNA repair"/>
    <property type="evidence" value="ECO:0007669"/>
    <property type="project" value="TreeGrafter"/>
</dbReference>
<accession>A0A1I7ULC6</accession>
<dbReference type="CDD" id="cd18008">
    <property type="entry name" value="DEXDc_SHPRH-like"/>
    <property type="match status" value="1"/>
</dbReference>
<dbReference type="Pfam" id="PF00176">
    <property type="entry name" value="SNF2-rel_dom"/>
    <property type="match status" value="1"/>
</dbReference>
<name>A0A1I7ULC6_9PELO</name>
<evidence type="ECO:0000259" key="6">
    <source>
        <dbReference type="PROSITE" id="PS51194"/>
    </source>
</evidence>
<dbReference type="STRING" id="1561998.A0A1I7ULC6"/>
<dbReference type="InterPro" id="IPR050628">
    <property type="entry name" value="SNF2_RAD54_helicase_TF"/>
</dbReference>